<feature type="domain" description="VOC" evidence="1">
    <location>
        <begin position="17"/>
        <end position="129"/>
    </location>
</feature>
<accession>A0ABQ6IJZ6</accession>
<dbReference type="PANTHER" id="PTHR36503">
    <property type="entry name" value="BLR2520 PROTEIN"/>
    <property type="match status" value="1"/>
</dbReference>
<dbReference type="SUPFAM" id="SSF54593">
    <property type="entry name" value="Glyoxalase/Bleomycin resistance protein/Dihydroxybiphenyl dioxygenase"/>
    <property type="match status" value="1"/>
</dbReference>
<keyword evidence="3" id="KW-1185">Reference proteome</keyword>
<comment type="caution">
    <text evidence="2">The sequence shown here is derived from an EMBL/GenBank/DDBJ whole genome shotgun (WGS) entry which is preliminary data.</text>
</comment>
<gene>
    <name evidence="2" type="ORF">GCM10025883_02880</name>
</gene>
<name>A0ABQ6IJZ6_9MICO</name>
<dbReference type="InterPro" id="IPR004360">
    <property type="entry name" value="Glyas_Fos-R_dOase_dom"/>
</dbReference>
<sequence>MRRTPLDRGSPHTELVRVIRIIPDLEVEDIAAADDFYGGYLGLQKQDLGLDWVTRYLAPAGADVQLVTTDATASTTPVLSVAVDDVDAAHAEAVRRGYEIVHPLTTESWGVRRFLVRTPDGHVVNILRHRE</sequence>
<protein>
    <submittedName>
        <fullName evidence="2">Glyoxalase</fullName>
    </submittedName>
</protein>
<evidence type="ECO:0000259" key="1">
    <source>
        <dbReference type="PROSITE" id="PS51819"/>
    </source>
</evidence>
<dbReference type="InterPro" id="IPR029068">
    <property type="entry name" value="Glyas_Bleomycin-R_OHBP_Dase"/>
</dbReference>
<reference evidence="3" key="1">
    <citation type="journal article" date="2019" name="Int. J. Syst. Evol. Microbiol.">
        <title>The Global Catalogue of Microorganisms (GCM) 10K type strain sequencing project: providing services to taxonomists for standard genome sequencing and annotation.</title>
        <authorList>
            <consortium name="The Broad Institute Genomics Platform"/>
            <consortium name="The Broad Institute Genome Sequencing Center for Infectious Disease"/>
            <person name="Wu L."/>
            <person name="Ma J."/>
        </authorList>
    </citation>
    <scope>NUCLEOTIDE SEQUENCE [LARGE SCALE GENOMIC DNA]</scope>
    <source>
        <strain evidence="3">NBRC 113072</strain>
    </source>
</reference>
<dbReference type="Pfam" id="PF00903">
    <property type="entry name" value="Glyoxalase"/>
    <property type="match status" value="1"/>
</dbReference>
<dbReference type="InterPro" id="IPR037523">
    <property type="entry name" value="VOC_core"/>
</dbReference>
<dbReference type="Gene3D" id="3.10.180.10">
    <property type="entry name" value="2,3-Dihydroxybiphenyl 1,2-Dioxygenase, domain 1"/>
    <property type="match status" value="1"/>
</dbReference>
<dbReference type="EMBL" id="BSUO01000001">
    <property type="protein sequence ID" value="GMA38243.1"/>
    <property type="molecule type" value="Genomic_DNA"/>
</dbReference>
<dbReference type="Proteomes" id="UP001157126">
    <property type="component" value="Unassembled WGS sequence"/>
</dbReference>
<evidence type="ECO:0000313" key="3">
    <source>
        <dbReference type="Proteomes" id="UP001157126"/>
    </source>
</evidence>
<dbReference type="PROSITE" id="PS51819">
    <property type="entry name" value="VOC"/>
    <property type="match status" value="1"/>
</dbReference>
<organism evidence="2 3">
    <name type="scientific">Mobilicoccus caccae</name>
    <dbReference type="NCBI Taxonomy" id="1859295"/>
    <lineage>
        <taxon>Bacteria</taxon>
        <taxon>Bacillati</taxon>
        <taxon>Actinomycetota</taxon>
        <taxon>Actinomycetes</taxon>
        <taxon>Micrococcales</taxon>
        <taxon>Dermatophilaceae</taxon>
        <taxon>Mobilicoccus</taxon>
    </lineage>
</organism>
<dbReference type="PANTHER" id="PTHR36503:SF1">
    <property type="entry name" value="BLR2520 PROTEIN"/>
    <property type="match status" value="1"/>
</dbReference>
<evidence type="ECO:0000313" key="2">
    <source>
        <dbReference type="EMBL" id="GMA38243.1"/>
    </source>
</evidence>
<proteinExistence type="predicted"/>